<organism evidence="3 4">
    <name type="scientific">Mixta calida</name>
    <dbReference type="NCBI Taxonomy" id="665913"/>
    <lineage>
        <taxon>Bacteria</taxon>
        <taxon>Pseudomonadati</taxon>
        <taxon>Pseudomonadota</taxon>
        <taxon>Gammaproteobacteria</taxon>
        <taxon>Enterobacterales</taxon>
        <taxon>Erwiniaceae</taxon>
        <taxon>Mixta</taxon>
    </lineage>
</organism>
<dbReference type="InterPro" id="IPR043502">
    <property type="entry name" value="DNA/RNA_pol_sf"/>
</dbReference>
<dbReference type="PROSITE" id="PS50173">
    <property type="entry name" value="UMUC"/>
    <property type="match status" value="1"/>
</dbReference>
<dbReference type="InterPro" id="IPR001126">
    <property type="entry name" value="UmuC"/>
</dbReference>
<feature type="domain" description="UmuC" evidence="2">
    <location>
        <begin position="1"/>
        <end position="58"/>
    </location>
</feature>
<dbReference type="InterPro" id="IPR043128">
    <property type="entry name" value="Rev_trsase/Diguanyl_cyclase"/>
</dbReference>
<keyword evidence="4" id="KW-1185">Reference proteome</keyword>
<accession>A0ABN5H9I9</accession>
<dbReference type="Proteomes" id="UP000237673">
    <property type="component" value="Chromosome"/>
</dbReference>
<evidence type="ECO:0000259" key="2">
    <source>
        <dbReference type="PROSITE" id="PS50173"/>
    </source>
</evidence>
<evidence type="ECO:0000313" key="3">
    <source>
        <dbReference type="EMBL" id="AUY25023.1"/>
    </source>
</evidence>
<sequence length="69" mass="7810">MKSWRRAEIDSIDEAFIDLHGVSHCMLPEQFGHQLRDRVHKEAHLKVGIGIARTPPMAATTQTRRATSC</sequence>
<comment type="similarity">
    <text evidence="1">Belongs to the DNA polymerase type-Y family.</text>
</comment>
<protein>
    <recommendedName>
        <fullName evidence="2">UmuC domain-containing protein</fullName>
    </recommendedName>
</protein>
<dbReference type="Gene3D" id="3.30.70.270">
    <property type="match status" value="1"/>
</dbReference>
<name>A0ABN5H9I9_9GAMM</name>
<evidence type="ECO:0000256" key="1">
    <source>
        <dbReference type="ARBA" id="ARBA00010945"/>
    </source>
</evidence>
<dbReference type="SUPFAM" id="SSF56672">
    <property type="entry name" value="DNA/RNA polymerases"/>
    <property type="match status" value="1"/>
</dbReference>
<reference evidence="3 4" key="1">
    <citation type="submission" date="2018-01" db="EMBL/GenBank/DDBJ databases">
        <title>Complete and assembled Genome of Pantoea calida DSM22759T.</title>
        <authorList>
            <person name="Stevens M.J.A."/>
            <person name="Zurfluh K."/>
            <person name="Stephan R."/>
        </authorList>
    </citation>
    <scope>NUCLEOTIDE SEQUENCE [LARGE SCALE GENOMIC DNA]</scope>
    <source>
        <strain evidence="3 4">DSM 22759</strain>
    </source>
</reference>
<proteinExistence type="inferred from homology"/>
<gene>
    <name evidence="3" type="ORF">C2E16_08960</name>
</gene>
<evidence type="ECO:0000313" key="4">
    <source>
        <dbReference type="Proteomes" id="UP000237673"/>
    </source>
</evidence>
<dbReference type="Pfam" id="PF00817">
    <property type="entry name" value="IMS"/>
    <property type="match status" value="1"/>
</dbReference>
<dbReference type="EMBL" id="CP026378">
    <property type="protein sequence ID" value="AUY25023.1"/>
    <property type="molecule type" value="Genomic_DNA"/>
</dbReference>